<dbReference type="Proteomes" id="UP000004986">
    <property type="component" value="Unassembled WGS sequence"/>
</dbReference>
<name>F3GR20_PSESJ</name>
<dbReference type="HOGENOM" id="CLU_3226673_0_0_6"/>
<reference evidence="1 2" key="1">
    <citation type="journal article" date="2011" name="PLoS Pathog.">
        <title>Dynamic evolution of pathogenicity revealed by sequencing and comparative genomics of 19 Pseudomonas syringae isolates.</title>
        <authorList>
            <person name="Baltrus D.A."/>
            <person name="Nishimura M.T."/>
            <person name="Romanchuk A."/>
            <person name="Chang J.H."/>
            <person name="Mukhtar M.S."/>
            <person name="Cherkis K."/>
            <person name="Roach J."/>
            <person name="Grant S.R."/>
            <person name="Jones C.D."/>
            <person name="Dangl J.L."/>
        </authorList>
    </citation>
    <scope>NUCLEOTIDE SEQUENCE [LARGE SCALE GENOMIC DNA]</scope>
    <source>
        <strain evidence="1 2">1704B</strain>
    </source>
</reference>
<feature type="non-terminal residue" evidence="1">
    <location>
        <position position="1"/>
    </location>
</feature>
<gene>
    <name evidence="1" type="ORF">PSYPI_46951</name>
</gene>
<evidence type="ECO:0000313" key="2">
    <source>
        <dbReference type="Proteomes" id="UP000004986"/>
    </source>
</evidence>
<dbReference type="AlphaFoldDB" id="F3GR20"/>
<accession>F3GR20</accession>
<protein>
    <submittedName>
        <fullName evidence="1">Pyridoxal-5'-phosphate-dependent enzyme, beta subunit:ornithine cyclodeaminase/mu-crystallin</fullName>
    </submittedName>
</protein>
<organism evidence="1 2">
    <name type="scientific">Pseudomonas syringae pv. pisi str. 1704B</name>
    <dbReference type="NCBI Taxonomy" id="629263"/>
    <lineage>
        <taxon>Bacteria</taxon>
        <taxon>Pseudomonadati</taxon>
        <taxon>Pseudomonadota</taxon>
        <taxon>Gammaproteobacteria</taxon>
        <taxon>Pseudomonadales</taxon>
        <taxon>Pseudomonadaceae</taxon>
        <taxon>Pseudomonas</taxon>
        <taxon>Pseudomonas syringae</taxon>
    </lineage>
</organism>
<sequence>GFIARTILDMFVSDGWTMDAVSVFDQHQDSALALVGHAASHHGL</sequence>
<comment type="caution">
    <text evidence="1">The sequence shown here is derived from an EMBL/GenBank/DDBJ whole genome shotgun (WGS) entry which is preliminary data.</text>
</comment>
<feature type="non-terminal residue" evidence="1">
    <location>
        <position position="44"/>
    </location>
</feature>
<evidence type="ECO:0000313" key="1">
    <source>
        <dbReference type="EMBL" id="EGH49523.1"/>
    </source>
</evidence>
<dbReference type="EMBL" id="AEAI01004373">
    <property type="protein sequence ID" value="EGH49523.1"/>
    <property type="molecule type" value="Genomic_DNA"/>
</dbReference>
<keyword evidence="2" id="KW-1185">Reference proteome</keyword>
<proteinExistence type="predicted"/>